<reference evidence="2 3" key="1">
    <citation type="submission" date="2020-08" db="EMBL/GenBank/DDBJ databases">
        <title>Genomic Encyclopedia of Type Strains, Phase IV (KMG-IV): sequencing the most valuable type-strain genomes for metagenomic binning, comparative biology and taxonomic classification.</title>
        <authorList>
            <person name="Goeker M."/>
        </authorList>
    </citation>
    <scope>NUCLEOTIDE SEQUENCE [LARGE SCALE GENOMIC DNA]</scope>
    <source>
        <strain evidence="2 3">DSM 19331</strain>
    </source>
</reference>
<comment type="caution">
    <text evidence="2">The sequence shown here is derived from an EMBL/GenBank/DDBJ whole genome shotgun (WGS) entry which is preliminary data.</text>
</comment>
<evidence type="ECO:0000313" key="2">
    <source>
        <dbReference type="EMBL" id="MBB3916388.1"/>
    </source>
</evidence>
<dbReference type="EMBL" id="JACIDG010000009">
    <property type="protein sequence ID" value="MBB3916388.1"/>
    <property type="molecule type" value="Genomic_DNA"/>
</dbReference>
<evidence type="ECO:0000313" key="3">
    <source>
        <dbReference type="Proteomes" id="UP000545490"/>
    </source>
</evidence>
<proteinExistence type="predicted"/>
<dbReference type="RefSeq" id="WP_126825599.1">
    <property type="nucleotide sequence ID" value="NZ_JACIDG010000009.1"/>
</dbReference>
<name>A0A7W6B696_9HYPH</name>
<evidence type="ECO:0000256" key="1">
    <source>
        <dbReference type="SAM" id="MobiDB-lite"/>
    </source>
</evidence>
<sequence>MQTATPESAGKTGRYDVFMKKDIPASGSAVYRLLHKNPGGGNPRESTGTPWKHARGQKQITPALEMGMCFRARRRIPRHNLGATANTGGACIDFSGMHAISMTHAIPA</sequence>
<dbReference type="Proteomes" id="UP000545490">
    <property type="component" value="Unassembled WGS sequence"/>
</dbReference>
<gene>
    <name evidence="2" type="ORF">GGQ65_003690</name>
</gene>
<organism evidence="2 3">
    <name type="scientific">Rhizobium fabae</name>
    <dbReference type="NCBI Taxonomy" id="573179"/>
    <lineage>
        <taxon>Bacteria</taxon>
        <taxon>Pseudomonadati</taxon>
        <taxon>Pseudomonadota</taxon>
        <taxon>Alphaproteobacteria</taxon>
        <taxon>Hyphomicrobiales</taxon>
        <taxon>Rhizobiaceae</taxon>
        <taxon>Rhizobium/Agrobacterium group</taxon>
        <taxon>Rhizobium</taxon>
    </lineage>
</organism>
<feature type="region of interest" description="Disordered" evidence="1">
    <location>
        <begin position="34"/>
        <end position="56"/>
    </location>
</feature>
<protein>
    <submittedName>
        <fullName evidence="2">Uncharacterized protein</fullName>
    </submittedName>
</protein>
<accession>A0A7W6B696</accession>
<dbReference type="AlphaFoldDB" id="A0A7W6B696"/>